<reference evidence="10 11" key="1">
    <citation type="journal article" date="2015" name="PLoS Pathog.">
        <title>Leptomonas seymouri: Adaptations to the Dixenous Life Cycle Analyzed by Genome Sequencing, Transcriptome Profiling and Co-infection with Leishmania donovani.</title>
        <authorList>
            <person name="Kraeva N."/>
            <person name="Butenko A."/>
            <person name="Hlavacova J."/>
            <person name="Kostygov A."/>
            <person name="Myskova J."/>
            <person name="Grybchuk D."/>
            <person name="Lestinova T."/>
            <person name="Votypka J."/>
            <person name="Volf P."/>
            <person name="Opperdoes F."/>
            <person name="Flegontov P."/>
            <person name="Lukes J."/>
            <person name="Yurchenko V."/>
        </authorList>
    </citation>
    <scope>NUCLEOTIDE SEQUENCE [LARGE SCALE GENOMIC DNA]</scope>
    <source>
        <strain evidence="10 11">ATCC 30220</strain>
    </source>
</reference>
<evidence type="ECO:0000256" key="4">
    <source>
        <dbReference type="ARBA" id="ARBA00022692"/>
    </source>
</evidence>
<feature type="transmembrane region" description="Helical" evidence="9">
    <location>
        <begin position="417"/>
        <end position="436"/>
    </location>
</feature>
<dbReference type="EMBL" id="LJSK01000294">
    <property type="protein sequence ID" value="KPI84047.1"/>
    <property type="molecule type" value="Genomic_DNA"/>
</dbReference>
<dbReference type="GO" id="GO:0015203">
    <property type="term" value="F:polyamine transmembrane transporter activity"/>
    <property type="evidence" value="ECO:0007669"/>
    <property type="project" value="UniProtKB-ARBA"/>
</dbReference>
<feature type="region of interest" description="Disordered" evidence="8">
    <location>
        <begin position="601"/>
        <end position="624"/>
    </location>
</feature>
<dbReference type="FunFam" id="1.20.1740.10:FF:000041">
    <property type="entry name" value="Amino acid permease, putative"/>
    <property type="match status" value="1"/>
</dbReference>
<evidence type="ECO:0000256" key="3">
    <source>
        <dbReference type="ARBA" id="ARBA00022475"/>
    </source>
</evidence>
<feature type="transmembrane region" description="Helical" evidence="9">
    <location>
        <begin position="105"/>
        <end position="127"/>
    </location>
</feature>
<evidence type="ECO:0000313" key="11">
    <source>
        <dbReference type="Proteomes" id="UP000038009"/>
    </source>
</evidence>
<evidence type="ECO:0000256" key="6">
    <source>
        <dbReference type="ARBA" id="ARBA00023136"/>
    </source>
</evidence>
<keyword evidence="4 9" id="KW-0812">Transmembrane</keyword>
<dbReference type="Proteomes" id="UP000038009">
    <property type="component" value="Unassembled WGS sequence"/>
</dbReference>
<protein>
    <submittedName>
        <fullName evidence="10">Putative Amino acid permease</fullName>
    </submittedName>
</protein>
<evidence type="ECO:0000256" key="1">
    <source>
        <dbReference type="ARBA" id="ARBA00004651"/>
    </source>
</evidence>
<comment type="caution">
    <text evidence="10">The sequence shown here is derived from an EMBL/GenBank/DDBJ whole genome shotgun (WGS) entry which is preliminary data.</text>
</comment>
<dbReference type="PANTHER" id="PTHR45826">
    <property type="entry name" value="POLYAMINE TRANSPORTER PUT1"/>
    <property type="match status" value="1"/>
</dbReference>
<dbReference type="Pfam" id="PF13520">
    <property type="entry name" value="AA_permease_2"/>
    <property type="match status" value="1"/>
</dbReference>
<keyword evidence="2" id="KW-0813">Transport</keyword>
<keyword evidence="3" id="KW-1003">Cell membrane</keyword>
<feature type="transmembrane region" description="Helical" evidence="9">
    <location>
        <begin position="247"/>
        <end position="267"/>
    </location>
</feature>
<evidence type="ECO:0000256" key="7">
    <source>
        <dbReference type="ARBA" id="ARBA00024041"/>
    </source>
</evidence>
<evidence type="ECO:0000256" key="5">
    <source>
        <dbReference type="ARBA" id="ARBA00022989"/>
    </source>
</evidence>
<dbReference type="AlphaFoldDB" id="A0A0N0P3U3"/>
<evidence type="ECO:0000256" key="9">
    <source>
        <dbReference type="SAM" id="Phobius"/>
    </source>
</evidence>
<feature type="compositionally biased region" description="Polar residues" evidence="8">
    <location>
        <begin position="40"/>
        <end position="57"/>
    </location>
</feature>
<feature type="transmembrane region" description="Helical" evidence="9">
    <location>
        <begin position="510"/>
        <end position="531"/>
    </location>
</feature>
<comment type="subcellular location">
    <subcellularLocation>
        <location evidence="1">Cell membrane</location>
        <topology evidence="1">Multi-pass membrane protein</topology>
    </subcellularLocation>
</comment>
<dbReference type="GO" id="GO:0005886">
    <property type="term" value="C:plasma membrane"/>
    <property type="evidence" value="ECO:0007669"/>
    <property type="project" value="UniProtKB-SubCell"/>
</dbReference>
<dbReference type="OMA" id="VIVQCEV"/>
<keyword evidence="11" id="KW-1185">Reference proteome</keyword>
<feature type="transmembrane region" description="Helical" evidence="9">
    <location>
        <begin position="171"/>
        <end position="198"/>
    </location>
</feature>
<dbReference type="InterPro" id="IPR002293">
    <property type="entry name" value="AA/rel_permease1"/>
</dbReference>
<feature type="region of interest" description="Disordered" evidence="8">
    <location>
        <begin position="650"/>
        <end position="808"/>
    </location>
</feature>
<dbReference type="VEuPathDB" id="TriTrypDB:Lsey_0294_0010"/>
<evidence type="ECO:0000256" key="8">
    <source>
        <dbReference type="SAM" id="MobiDB-lite"/>
    </source>
</evidence>
<organism evidence="10 11">
    <name type="scientific">Leptomonas seymouri</name>
    <dbReference type="NCBI Taxonomy" id="5684"/>
    <lineage>
        <taxon>Eukaryota</taxon>
        <taxon>Discoba</taxon>
        <taxon>Euglenozoa</taxon>
        <taxon>Kinetoplastea</taxon>
        <taxon>Metakinetoplastina</taxon>
        <taxon>Trypanosomatida</taxon>
        <taxon>Trypanosomatidae</taxon>
        <taxon>Leishmaniinae</taxon>
        <taxon>Leptomonas</taxon>
    </lineage>
</organism>
<keyword evidence="5 9" id="KW-1133">Transmembrane helix</keyword>
<feature type="compositionally biased region" description="Basic residues" evidence="8">
    <location>
        <begin position="692"/>
        <end position="701"/>
    </location>
</feature>
<feature type="transmembrane region" description="Helical" evidence="9">
    <location>
        <begin position="370"/>
        <end position="396"/>
    </location>
</feature>
<gene>
    <name evidence="10" type="ORF">ABL78_6892</name>
</gene>
<comment type="similarity">
    <text evidence="7">Belongs to the amino acid-polyamine-organocation (APC) superfamily. Polyamine:cation symporter (PHS) (TC 2.A.3.12) family.</text>
</comment>
<dbReference type="Gene3D" id="1.20.1740.10">
    <property type="entry name" value="Amino acid/polyamine transporter I"/>
    <property type="match status" value="1"/>
</dbReference>
<dbReference type="InterPro" id="IPR044566">
    <property type="entry name" value="RMV1-like"/>
</dbReference>
<evidence type="ECO:0000313" key="10">
    <source>
        <dbReference type="EMBL" id="KPI84047.1"/>
    </source>
</evidence>
<proteinExistence type="inferred from homology"/>
<feature type="transmembrane region" description="Helical" evidence="9">
    <location>
        <begin position="442"/>
        <end position="464"/>
    </location>
</feature>
<feature type="compositionally biased region" description="Basic and acidic residues" evidence="8">
    <location>
        <begin position="717"/>
        <end position="727"/>
    </location>
</feature>
<dbReference type="PANTHER" id="PTHR45826:SF7">
    <property type="entry name" value="ACID TRANSPORTER, PUTATIVE-RELATED"/>
    <property type="match status" value="1"/>
</dbReference>
<feature type="region of interest" description="Disordered" evidence="8">
    <location>
        <begin position="1"/>
        <end position="64"/>
    </location>
</feature>
<sequence>MRHARERGGASARDGGDTASGATEVAAQHPPKMSGVSDVNGGTSRHLSDLASPTENSAGRPGMPSCVRVRRHVEVLFHPELRRTKEVIRRPEWVRRTGEAVAHRGSLNTVALFGLIFANCVGGGYGFEDGIGAAGPLITLIVCVILPWIWAFPTGLAVAELSTAVPSNSGVLMWTNAAFPPFISFMCILATIFITFIGNATYPNLTAQYAQQLGRLSAAPVAAVKIGVVVVCCVLNCIGVEIVGSSSILLCAITILPFSLLTVIQLFGHGFNAAVLYVDVKRVDWAGFFSIISWNYANIENAGAVVEEVANPRKALPKAMIMLQLSTYVAYVMPMLAGVSAMGVDQDFTQWQAGHWPDVAKVIAGDWLKYMLFSGALLSGVGFTLTSMCCTSRLLAGMGTMQMFPKKVSRVIGYYHPRLGTPIPAILINSVVTLAFSVSMDFSSVVALCQSIYCIRMLLIYASLVKLRIEYPNLPRPYALPCGTWMAALCLLPAALFSLMASIVSAMSSLAIGIALVCFIVGGSGLSWVYCRIFARNGFQGVIVQCEVSSGDDGDGVTADAEDGTLSEGVFYHDDEPHAHEEGDGDLLLGILPMAEATASPPSMAHDNNITHHRRSSSGPPQAYWRRGVADLDAVDTSGGIREVEYTSHELPPDSHAVAPNSNLQNASNVSPSGFRQSSFPVFGSSLNRGPALRHRHHTRSPRVSPSIVSGEESAEEADHPSEERTPRTAGFVGASNDFNGRDAVSGRASNATSPTPQVSAGGFDVPLGLLPLPATRERSREPTPTGVHRRPMSRAGSLGAKKASDSF</sequence>
<name>A0A0N0P3U3_LEPSE</name>
<feature type="compositionally biased region" description="Polar residues" evidence="8">
    <location>
        <begin position="660"/>
        <end position="688"/>
    </location>
</feature>
<keyword evidence="6 9" id="KW-0472">Membrane</keyword>
<feature type="transmembrane region" description="Helical" evidence="9">
    <location>
        <begin position="218"/>
        <end position="240"/>
    </location>
</feature>
<dbReference type="OrthoDB" id="5982228at2759"/>
<feature type="compositionally biased region" description="Polar residues" evidence="8">
    <location>
        <begin position="748"/>
        <end position="759"/>
    </location>
</feature>
<feature type="transmembrane region" description="Helical" evidence="9">
    <location>
        <begin position="485"/>
        <end position="504"/>
    </location>
</feature>
<accession>A0A0N0P3U3</accession>
<evidence type="ECO:0000256" key="2">
    <source>
        <dbReference type="ARBA" id="ARBA00022448"/>
    </source>
</evidence>
<feature type="transmembrane region" description="Helical" evidence="9">
    <location>
        <begin position="133"/>
        <end position="159"/>
    </location>
</feature>